<keyword evidence="5 6" id="KW-0472">Membrane</keyword>
<dbReference type="InterPro" id="IPR000620">
    <property type="entry name" value="EamA_dom"/>
</dbReference>
<feature type="transmembrane region" description="Helical" evidence="6">
    <location>
        <begin position="98"/>
        <end position="116"/>
    </location>
</feature>
<dbReference type="GO" id="GO:0016020">
    <property type="term" value="C:membrane"/>
    <property type="evidence" value="ECO:0007669"/>
    <property type="project" value="UniProtKB-SubCell"/>
</dbReference>
<evidence type="ECO:0000313" key="9">
    <source>
        <dbReference type="Proteomes" id="UP000242699"/>
    </source>
</evidence>
<feature type="transmembrane region" description="Helical" evidence="6">
    <location>
        <begin position="150"/>
        <end position="169"/>
    </location>
</feature>
<feature type="transmembrane region" description="Helical" evidence="6">
    <location>
        <begin position="245"/>
        <end position="264"/>
    </location>
</feature>
<feature type="transmembrane region" description="Helical" evidence="6">
    <location>
        <begin position="7"/>
        <end position="24"/>
    </location>
</feature>
<feature type="transmembrane region" description="Helical" evidence="6">
    <location>
        <begin position="181"/>
        <end position="202"/>
    </location>
</feature>
<feature type="transmembrane region" description="Helical" evidence="6">
    <location>
        <begin position="36"/>
        <end position="55"/>
    </location>
</feature>
<dbReference type="AlphaFoldDB" id="A0A2T2WTW5"/>
<dbReference type="Gene3D" id="1.10.3730.20">
    <property type="match status" value="1"/>
</dbReference>
<feature type="domain" description="EamA" evidence="7">
    <location>
        <begin position="151"/>
        <end position="287"/>
    </location>
</feature>
<feature type="transmembrane region" description="Helical" evidence="6">
    <location>
        <begin position="214"/>
        <end position="233"/>
    </location>
</feature>
<dbReference type="PANTHER" id="PTHR32322">
    <property type="entry name" value="INNER MEMBRANE TRANSPORTER"/>
    <property type="match status" value="1"/>
</dbReference>
<feature type="transmembrane region" description="Helical" evidence="6">
    <location>
        <begin position="125"/>
        <end position="144"/>
    </location>
</feature>
<dbReference type="InterPro" id="IPR037185">
    <property type="entry name" value="EmrE-like"/>
</dbReference>
<evidence type="ECO:0000256" key="3">
    <source>
        <dbReference type="ARBA" id="ARBA00022692"/>
    </source>
</evidence>
<dbReference type="InterPro" id="IPR050638">
    <property type="entry name" value="AA-Vitamin_Transporters"/>
</dbReference>
<sequence length="290" mass="31420">MRSRYLGGLYMASAASIWGGMYVVSKVVLTTVQPLALVWVRYVVALVALALASLATKQSWVIRWRDVPLVMGIGVIGYAGSIWAQFLGTKLSTAQMGAMITSATPAFMVLFGRIILHEKITARRAVSVGIATIGVIFIIGFGTANRFDELGGLILTAAALSWALMSVLVKRVPHDYSQLTVTLYAILTATVVITPRAITQVIHIPLEIWLYPRIWIGVLYLGLVSTAGAFFLWNKGLQWVEASSGGLYFFFQPLVGTILGWAVLGEMINWAFGLGALLVLGGVVLVLRES</sequence>
<evidence type="ECO:0000256" key="4">
    <source>
        <dbReference type="ARBA" id="ARBA00022989"/>
    </source>
</evidence>
<comment type="subcellular location">
    <subcellularLocation>
        <location evidence="1">Membrane</location>
        <topology evidence="1">Multi-pass membrane protein</topology>
    </subcellularLocation>
</comment>
<reference evidence="8 9" key="1">
    <citation type="journal article" date="2014" name="BMC Genomics">
        <title>Comparison of environmental and isolate Sulfobacillus genomes reveals diverse carbon, sulfur, nitrogen, and hydrogen metabolisms.</title>
        <authorList>
            <person name="Justice N.B."/>
            <person name="Norman A."/>
            <person name="Brown C.T."/>
            <person name="Singh A."/>
            <person name="Thomas B.C."/>
            <person name="Banfield J.F."/>
        </authorList>
    </citation>
    <scope>NUCLEOTIDE SEQUENCE [LARGE SCALE GENOMIC DNA]</scope>
    <source>
        <strain evidence="8">AMDSBA1</strain>
    </source>
</reference>
<evidence type="ECO:0000256" key="2">
    <source>
        <dbReference type="ARBA" id="ARBA00007362"/>
    </source>
</evidence>
<evidence type="ECO:0000259" key="7">
    <source>
        <dbReference type="Pfam" id="PF00892"/>
    </source>
</evidence>
<dbReference type="PANTHER" id="PTHR32322:SF2">
    <property type="entry name" value="EAMA DOMAIN-CONTAINING PROTEIN"/>
    <property type="match status" value="1"/>
</dbReference>
<evidence type="ECO:0000313" key="8">
    <source>
        <dbReference type="EMBL" id="PSR25688.1"/>
    </source>
</evidence>
<dbReference type="SUPFAM" id="SSF103481">
    <property type="entry name" value="Multidrug resistance efflux transporter EmrE"/>
    <property type="match status" value="2"/>
</dbReference>
<comment type="caution">
    <text evidence="8">The sequence shown here is derived from an EMBL/GenBank/DDBJ whole genome shotgun (WGS) entry which is preliminary data.</text>
</comment>
<feature type="domain" description="EamA" evidence="7">
    <location>
        <begin position="7"/>
        <end position="139"/>
    </location>
</feature>
<dbReference type="Proteomes" id="UP000242699">
    <property type="component" value="Unassembled WGS sequence"/>
</dbReference>
<dbReference type="Pfam" id="PF00892">
    <property type="entry name" value="EamA"/>
    <property type="match status" value="2"/>
</dbReference>
<keyword evidence="4 6" id="KW-1133">Transmembrane helix</keyword>
<comment type="similarity">
    <text evidence="2">Belongs to the EamA transporter family.</text>
</comment>
<name>A0A2T2WTW5_9FIRM</name>
<feature type="transmembrane region" description="Helical" evidence="6">
    <location>
        <begin position="270"/>
        <end position="287"/>
    </location>
</feature>
<organism evidence="8 9">
    <name type="scientific">Sulfobacillus benefaciens</name>
    <dbReference type="NCBI Taxonomy" id="453960"/>
    <lineage>
        <taxon>Bacteria</taxon>
        <taxon>Bacillati</taxon>
        <taxon>Bacillota</taxon>
        <taxon>Clostridia</taxon>
        <taxon>Eubacteriales</taxon>
        <taxon>Clostridiales Family XVII. Incertae Sedis</taxon>
        <taxon>Sulfobacillus</taxon>
    </lineage>
</organism>
<proteinExistence type="inferred from homology"/>
<keyword evidence="3 6" id="KW-0812">Transmembrane</keyword>
<accession>A0A2T2WTW5</accession>
<evidence type="ECO:0000256" key="6">
    <source>
        <dbReference type="SAM" id="Phobius"/>
    </source>
</evidence>
<evidence type="ECO:0000256" key="5">
    <source>
        <dbReference type="ARBA" id="ARBA00023136"/>
    </source>
</evidence>
<protein>
    <submittedName>
        <fullName evidence="8">EamA family transporter</fullName>
    </submittedName>
</protein>
<feature type="transmembrane region" description="Helical" evidence="6">
    <location>
        <begin position="67"/>
        <end position="86"/>
    </location>
</feature>
<gene>
    <name evidence="8" type="ORF">C7B43_16325</name>
</gene>
<evidence type="ECO:0000256" key="1">
    <source>
        <dbReference type="ARBA" id="ARBA00004141"/>
    </source>
</evidence>
<dbReference type="EMBL" id="PXYT01000051">
    <property type="protein sequence ID" value="PSR25688.1"/>
    <property type="molecule type" value="Genomic_DNA"/>
</dbReference>